<accession>A0AAV9Y248</accession>
<proteinExistence type="predicted"/>
<evidence type="ECO:0000313" key="1">
    <source>
        <dbReference type="EMBL" id="KAK6590634.1"/>
    </source>
</evidence>
<dbReference type="EMBL" id="JAWDEY010000005">
    <property type="protein sequence ID" value="KAK6590634.1"/>
    <property type="molecule type" value="Genomic_DNA"/>
</dbReference>
<name>A0AAV9Y248_9CRYT</name>
<dbReference type="Proteomes" id="UP001311799">
    <property type="component" value="Unassembled WGS sequence"/>
</dbReference>
<sequence>MSIIRPSENDQEIKNSLDSLIINDFIKPFNDLTDKVKELQAYSKEYCDEFDSRVDKLFTSLRKDELNIIKLEMRLKRIFELIKDRHGDKGDQITEKTRKKEKGEVSHKYVRDNKTYGGLDSARFNNSELRSLSSCINSMDEIVADPIIKSALQLCDKRIDNKDGSECENEISVRISTDGEVRGLLERYIKGADGKPGRTDKGENVNEKGRIAKGNMTIEEAKCEKADKTVKIGVQEENTNEKVIFENISRENRIGIKKTVSGGMNEKSVENNLVPKDLNTKRRVKIDSVKRTLKLPSKRNQCGGLCCFLDNWCCCSFFSHGRRSGNYFKMSVEEWNEFLSSIEIKGDKNVSYEVKAESSYEIDGLPPLVVEYESLNVKNDYNVVSNSSNNQINNSENTNMYGYYLNNGEDFSNLYKNGYNNGCNNDYNNQGYGVRYNYNYNYSQGGPGVIQQLGMQGVQNSLPISNSPSSYKGFRGEFRGKGKQMQEEIKQVQKVKIALENKSDKQTTN</sequence>
<gene>
    <name evidence="1" type="ORF">RS030_142166</name>
</gene>
<dbReference type="AlphaFoldDB" id="A0AAV9Y248"/>
<keyword evidence="2" id="KW-1185">Reference proteome</keyword>
<evidence type="ECO:0000313" key="2">
    <source>
        <dbReference type="Proteomes" id="UP001311799"/>
    </source>
</evidence>
<protein>
    <submittedName>
        <fullName evidence="1">Uncharacterized protein</fullName>
    </submittedName>
</protein>
<reference evidence="1 2" key="1">
    <citation type="submission" date="2023-10" db="EMBL/GenBank/DDBJ databases">
        <title>Comparative genomics analysis reveals potential genetic determinants of host preference in Cryptosporidium xiaoi.</title>
        <authorList>
            <person name="Xiao L."/>
            <person name="Li J."/>
        </authorList>
    </citation>
    <scope>NUCLEOTIDE SEQUENCE [LARGE SCALE GENOMIC DNA]</scope>
    <source>
        <strain evidence="1 2">52996</strain>
    </source>
</reference>
<organism evidence="1 2">
    <name type="scientific">Cryptosporidium xiaoi</name>
    <dbReference type="NCBI Taxonomy" id="659607"/>
    <lineage>
        <taxon>Eukaryota</taxon>
        <taxon>Sar</taxon>
        <taxon>Alveolata</taxon>
        <taxon>Apicomplexa</taxon>
        <taxon>Conoidasida</taxon>
        <taxon>Coccidia</taxon>
        <taxon>Eucoccidiorida</taxon>
        <taxon>Eimeriorina</taxon>
        <taxon>Cryptosporidiidae</taxon>
        <taxon>Cryptosporidium</taxon>
    </lineage>
</organism>
<comment type="caution">
    <text evidence="1">The sequence shown here is derived from an EMBL/GenBank/DDBJ whole genome shotgun (WGS) entry which is preliminary data.</text>
</comment>